<protein>
    <submittedName>
        <fullName evidence="3">Uncharacterized protein</fullName>
    </submittedName>
</protein>
<proteinExistence type="predicted"/>
<evidence type="ECO:0000256" key="1">
    <source>
        <dbReference type="ARBA" id="ARBA00023180"/>
    </source>
</evidence>
<dbReference type="InterPro" id="IPR050726">
    <property type="entry name" value="mGluR"/>
</dbReference>
<accession>A0A914S1W9</accession>
<keyword evidence="2" id="KW-1185">Reference proteome</keyword>
<keyword evidence="1" id="KW-0325">Glycoprotein</keyword>
<dbReference type="InterPro" id="IPR028082">
    <property type="entry name" value="Peripla_BP_I"/>
</dbReference>
<dbReference type="AlphaFoldDB" id="A0A914S1W9"/>
<dbReference type="PANTHER" id="PTHR24060">
    <property type="entry name" value="METABOTROPIC GLUTAMATE RECEPTOR"/>
    <property type="match status" value="1"/>
</dbReference>
<reference evidence="3" key="1">
    <citation type="submission" date="2022-11" db="UniProtKB">
        <authorList>
            <consortium name="WormBaseParasite"/>
        </authorList>
    </citation>
    <scope>IDENTIFICATION</scope>
</reference>
<dbReference type="Proteomes" id="UP000887564">
    <property type="component" value="Unplaced"/>
</dbReference>
<name>A0A914S1W9_PAREQ</name>
<sequence>MVASGAITIAPDLRTVPGFNMYFKGLGPSNTFLREYWNSLNCTNKHENFGECFLDLGITFQQEAYVPSVVDAVNVVAMALHRYVKGQVCNIYIGQRLLTVLDSSESYPLLVPPADHGKTEQYVVLTRTG</sequence>
<evidence type="ECO:0000313" key="3">
    <source>
        <dbReference type="WBParaSite" id="PEQ_0001277001-mRNA-1"/>
    </source>
</evidence>
<dbReference type="Gene3D" id="3.40.50.2300">
    <property type="match status" value="2"/>
</dbReference>
<evidence type="ECO:0000313" key="2">
    <source>
        <dbReference type="Proteomes" id="UP000887564"/>
    </source>
</evidence>
<dbReference type="WBParaSite" id="PEQ_0001277001-mRNA-1">
    <property type="protein sequence ID" value="PEQ_0001277001-mRNA-1"/>
    <property type="gene ID" value="PEQ_0001277001"/>
</dbReference>
<organism evidence="2 3">
    <name type="scientific">Parascaris equorum</name>
    <name type="common">Equine roundworm</name>
    <dbReference type="NCBI Taxonomy" id="6256"/>
    <lineage>
        <taxon>Eukaryota</taxon>
        <taxon>Metazoa</taxon>
        <taxon>Ecdysozoa</taxon>
        <taxon>Nematoda</taxon>
        <taxon>Chromadorea</taxon>
        <taxon>Rhabditida</taxon>
        <taxon>Spirurina</taxon>
        <taxon>Ascaridomorpha</taxon>
        <taxon>Ascaridoidea</taxon>
        <taxon>Ascarididae</taxon>
        <taxon>Parascaris</taxon>
    </lineage>
</organism>
<dbReference type="SUPFAM" id="SSF53822">
    <property type="entry name" value="Periplasmic binding protein-like I"/>
    <property type="match status" value="1"/>
</dbReference>